<organism evidence="4 5">
    <name type="scientific">Micromonospora halophytica</name>
    <dbReference type="NCBI Taxonomy" id="47864"/>
    <lineage>
        <taxon>Bacteria</taxon>
        <taxon>Bacillati</taxon>
        <taxon>Actinomycetota</taxon>
        <taxon>Actinomycetes</taxon>
        <taxon>Micromonosporales</taxon>
        <taxon>Micromonosporaceae</taxon>
        <taxon>Micromonospora</taxon>
    </lineage>
</organism>
<evidence type="ECO:0000259" key="3">
    <source>
        <dbReference type="Pfam" id="PF13785"/>
    </source>
</evidence>
<evidence type="ECO:0000313" key="5">
    <source>
        <dbReference type="Proteomes" id="UP000199408"/>
    </source>
</evidence>
<keyword evidence="2" id="KW-1133">Transmembrane helix</keyword>
<keyword evidence="2" id="KW-0812">Transmembrane</keyword>
<keyword evidence="2" id="KW-0472">Membrane</keyword>
<reference evidence="5" key="1">
    <citation type="submission" date="2016-06" db="EMBL/GenBank/DDBJ databases">
        <authorList>
            <person name="Varghese N."/>
        </authorList>
    </citation>
    <scope>NUCLEOTIDE SEQUENCE [LARGE SCALE GENOMIC DNA]</scope>
    <source>
        <strain evidence="5">DSM 43171</strain>
    </source>
</reference>
<feature type="region of interest" description="Disordered" evidence="1">
    <location>
        <begin position="32"/>
        <end position="55"/>
    </location>
</feature>
<gene>
    <name evidence="4" type="ORF">GA0070560_10538</name>
</gene>
<dbReference type="STRING" id="47864.GA0070560_10538"/>
<evidence type="ECO:0000256" key="1">
    <source>
        <dbReference type="SAM" id="MobiDB-lite"/>
    </source>
</evidence>
<protein>
    <recommendedName>
        <fullName evidence="3">DUF4178 domain-containing protein</fullName>
    </recommendedName>
</protein>
<keyword evidence="5" id="KW-1185">Reference proteome</keyword>
<dbReference type="RefSeq" id="WP_091293816.1">
    <property type="nucleotide sequence ID" value="NZ_FMDN01000005.1"/>
</dbReference>
<feature type="compositionally biased region" description="Basic and acidic residues" evidence="1">
    <location>
        <begin position="43"/>
        <end position="55"/>
    </location>
</feature>
<dbReference type="Proteomes" id="UP000199408">
    <property type="component" value="Unassembled WGS sequence"/>
</dbReference>
<dbReference type="Pfam" id="PF13785">
    <property type="entry name" value="DUF4178"/>
    <property type="match status" value="1"/>
</dbReference>
<feature type="domain" description="DUF4178" evidence="3">
    <location>
        <begin position="60"/>
        <end position="193"/>
    </location>
</feature>
<dbReference type="EMBL" id="FMDN01000005">
    <property type="protein sequence ID" value="SCG46941.1"/>
    <property type="molecule type" value="Genomic_DNA"/>
</dbReference>
<evidence type="ECO:0000313" key="4">
    <source>
        <dbReference type="EMBL" id="SCG46941.1"/>
    </source>
</evidence>
<dbReference type="AlphaFoldDB" id="A0A1C5HMZ1"/>
<accession>A0A1C5HMZ1</accession>
<name>A0A1C5HMZ1_9ACTN</name>
<dbReference type="OrthoDB" id="3775810at2"/>
<evidence type="ECO:0000256" key="2">
    <source>
        <dbReference type="SAM" id="Phobius"/>
    </source>
</evidence>
<dbReference type="InterPro" id="IPR025235">
    <property type="entry name" value="DUF4178"/>
</dbReference>
<sequence>MDGSVAWLVTAVGCLVGVAGVVVAVVAVGRGRKRPKPAGPGDPFRDTDADALRGDPRKLKPGDIVEIRQLSYAVRGSVHLVEGAWSWAEHLLDTVDGEKRWLSVEEDPDLELVLWDAEPAATITPGAPTIDFAGRRYSWEESGQARYSATGSTGLDPSGTVRYHDYRAQGGARLAFEAYGEAGWEVGRGERLHRSEVMVYPQGGPEKVS</sequence>
<feature type="transmembrane region" description="Helical" evidence="2">
    <location>
        <begin position="6"/>
        <end position="28"/>
    </location>
</feature>
<proteinExistence type="predicted"/>